<dbReference type="AlphaFoldDB" id="A0A0A9F3D4"/>
<proteinExistence type="predicted"/>
<organism evidence="1">
    <name type="scientific">Arundo donax</name>
    <name type="common">Giant reed</name>
    <name type="synonym">Donax arundinaceus</name>
    <dbReference type="NCBI Taxonomy" id="35708"/>
    <lineage>
        <taxon>Eukaryota</taxon>
        <taxon>Viridiplantae</taxon>
        <taxon>Streptophyta</taxon>
        <taxon>Embryophyta</taxon>
        <taxon>Tracheophyta</taxon>
        <taxon>Spermatophyta</taxon>
        <taxon>Magnoliopsida</taxon>
        <taxon>Liliopsida</taxon>
        <taxon>Poales</taxon>
        <taxon>Poaceae</taxon>
        <taxon>PACMAD clade</taxon>
        <taxon>Arundinoideae</taxon>
        <taxon>Arundineae</taxon>
        <taxon>Arundo</taxon>
    </lineage>
</organism>
<reference evidence="1" key="1">
    <citation type="submission" date="2014-09" db="EMBL/GenBank/DDBJ databases">
        <authorList>
            <person name="Magalhaes I.L.F."/>
            <person name="Oliveira U."/>
            <person name="Santos F.R."/>
            <person name="Vidigal T.H.D.A."/>
            <person name="Brescovit A.D."/>
            <person name="Santos A.J."/>
        </authorList>
    </citation>
    <scope>NUCLEOTIDE SEQUENCE</scope>
    <source>
        <tissue evidence="1">Shoot tissue taken approximately 20 cm above the soil surface</tissue>
    </source>
</reference>
<accession>A0A0A9F3D4</accession>
<dbReference type="EMBL" id="GBRH01192177">
    <property type="protein sequence ID" value="JAE05719.1"/>
    <property type="molecule type" value="Transcribed_RNA"/>
</dbReference>
<evidence type="ECO:0000313" key="1">
    <source>
        <dbReference type="EMBL" id="JAE05719.1"/>
    </source>
</evidence>
<sequence length="39" mass="4506">MPLPLLLMMMKNSVKRRIFSQNFLVSLVGTTCYNIAFIN</sequence>
<reference evidence="1" key="2">
    <citation type="journal article" date="2015" name="Data Brief">
        <title>Shoot transcriptome of the giant reed, Arundo donax.</title>
        <authorList>
            <person name="Barrero R.A."/>
            <person name="Guerrero F.D."/>
            <person name="Moolhuijzen P."/>
            <person name="Goolsby J.A."/>
            <person name="Tidwell J."/>
            <person name="Bellgard S.E."/>
            <person name="Bellgard M.I."/>
        </authorList>
    </citation>
    <scope>NUCLEOTIDE SEQUENCE</scope>
    <source>
        <tissue evidence="1">Shoot tissue taken approximately 20 cm above the soil surface</tissue>
    </source>
</reference>
<protein>
    <submittedName>
        <fullName evidence="1">Uncharacterized protein</fullName>
    </submittedName>
</protein>
<name>A0A0A9F3D4_ARUDO</name>